<keyword evidence="1" id="KW-0812">Transmembrane</keyword>
<gene>
    <name evidence="2" type="ORF">SACU0126_LOCUS31509</name>
</gene>
<name>A0A7S3X676_9SPIT</name>
<organism evidence="2">
    <name type="scientific">Strombidinopsis acuminata</name>
    <dbReference type="NCBI Taxonomy" id="141414"/>
    <lineage>
        <taxon>Eukaryota</taxon>
        <taxon>Sar</taxon>
        <taxon>Alveolata</taxon>
        <taxon>Ciliophora</taxon>
        <taxon>Intramacronucleata</taxon>
        <taxon>Spirotrichea</taxon>
        <taxon>Choreotrichia</taxon>
        <taxon>Choreotrichida</taxon>
        <taxon>Strombidinopsidae</taxon>
        <taxon>Strombidinopsis</taxon>
    </lineage>
</organism>
<sequence>MLFVFHLAEHDIRRTKEEWNSRRECRSFFVYVFFLLAVIGDIFDILAHGFVVLAGLTHVDHHFLHEVEYFGMGSAVVACFSVMVGEILAARARRRVARKSTVHIVPVTGGA</sequence>
<dbReference type="EMBL" id="HBIQ01098855">
    <property type="protein sequence ID" value="CAE0596915.1"/>
    <property type="molecule type" value="Transcribed_RNA"/>
</dbReference>
<keyword evidence="1" id="KW-0472">Membrane</keyword>
<feature type="transmembrane region" description="Helical" evidence="1">
    <location>
        <begin position="28"/>
        <end position="57"/>
    </location>
</feature>
<keyword evidence="1" id="KW-1133">Transmembrane helix</keyword>
<evidence type="ECO:0000256" key="1">
    <source>
        <dbReference type="SAM" id="Phobius"/>
    </source>
</evidence>
<reference evidence="2" key="1">
    <citation type="submission" date="2021-01" db="EMBL/GenBank/DDBJ databases">
        <authorList>
            <person name="Corre E."/>
            <person name="Pelletier E."/>
            <person name="Niang G."/>
            <person name="Scheremetjew M."/>
            <person name="Finn R."/>
            <person name="Kale V."/>
            <person name="Holt S."/>
            <person name="Cochrane G."/>
            <person name="Meng A."/>
            <person name="Brown T."/>
            <person name="Cohen L."/>
        </authorList>
    </citation>
    <scope>NUCLEOTIDE SEQUENCE</scope>
    <source>
        <strain evidence="2">SPMC142</strain>
    </source>
</reference>
<evidence type="ECO:0000313" key="2">
    <source>
        <dbReference type="EMBL" id="CAE0596915.1"/>
    </source>
</evidence>
<accession>A0A7S3X676</accession>
<dbReference type="AlphaFoldDB" id="A0A7S3X676"/>
<proteinExistence type="predicted"/>
<feature type="transmembrane region" description="Helical" evidence="1">
    <location>
        <begin position="69"/>
        <end position="89"/>
    </location>
</feature>
<protein>
    <submittedName>
        <fullName evidence="2">Uncharacterized protein</fullName>
    </submittedName>
</protein>